<accession>A0AAN8R781</accession>
<evidence type="ECO:0000256" key="1">
    <source>
        <dbReference type="SAM" id="MobiDB-lite"/>
    </source>
</evidence>
<protein>
    <submittedName>
        <fullName evidence="2">Uncharacterized protein</fullName>
    </submittedName>
</protein>
<reference evidence="2 3" key="1">
    <citation type="submission" date="2021-04" db="EMBL/GenBank/DDBJ databases">
        <authorList>
            <person name="De Guttry C."/>
            <person name="Zahm M."/>
            <person name="Klopp C."/>
            <person name="Cabau C."/>
            <person name="Louis A."/>
            <person name="Berthelot C."/>
            <person name="Parey E."/>
            <person name="Roest Crollius H."/>
            <person name="Montfort J."/>
            <person name="Robinson-Rechavi M."/>
            <person name="Bucao C."/>
            <person name="Bouchez O."/>
            <person name="Gislard M."/>
            <person name="Lluch J."/>
            <person name="Milhes M."/>
            <person name="Lampietro C."/>
            <person name="Lopez Roques C."/>
            <person name="Donnadieu C."/>
            <person name="Braasch I."/>
            <person name="Desvignes T."/>
            <person name="Postlethwait J."/>
            <person name="Bobe J."/>
            <person name="Wedekind C."/>
            <person name="Guiguen Y."/>
        </authorList>
    </citation>
    <scope>NUCLEOTIDE SEQUENCE [LARGE SCALE GENOMIC DNA]</scope>
    <source>
        <strain evidence="2">Cs_M1</strain>
        <tissue evidence="2">Blood</tissue>
    </source>
</reference>
<dbReference type="AlphaFoldDB" id="A0AAN8R781"/>
<proteinExistence type="predicted"/>
<feature type="region of interest" description="Disordered" evidence="1">
    <location>
        <begin position="71"/>
        <end position="98"/>
    </location>
</feature>
<evidence type="ECO:0000313" key="3">
    <source>
        <dbReference type="Proteomes" id="UP001356427"/>
    </source>
</evidence>
<keyword evidence="3" id="KW-1185">Reference proteome</keyword>
<dbReference type="Proteomes" id="UP001356427">
    <property type="component" value="Unassembled WGS sequence"/>
</dbReference>
<sequence>MRDCAVDRPNGGCVTVRGELQVLHSSSFQKKEKRRMRLCERRQKRCRPGYCPTTTPPPRPDCALCVSPVTQRGGGDGWRDGGRKDEEKEKEGKKEKEKVEGQTCVIAMMPRVSGLFRVEHAQQKVNKTTTLPAQPLSSTSTPCPLCGHKVQEEGSLCSSPQIYAPPPPHSPVFGYYVLTPANPAVHHALCHYAAAMGGL</sequence>
<name>A0AAN8R781_9TELE</name>
<dbReference type="EMBL" id="JAGTTL010000002">
    <property type="protein sequence ID" value="KAK6326613.1"/>
    <property type="molecule type" value="Genomic_DNA"/>
</dbReference>
<organism evidence="2 3">
    <name type="scientific">Coregonus suidteri</name>
    <dbReference type="NCBI Taxonomy" id="861788"/>
    <lineage>
        <taxon>Eukaryota</taxon>
        <taxon>Metazoa</taxon>
        <taxon>Chordata</taxon>
        <taxon>Craniata</taxon>
        <taxon>Vertebrata</taxon>
        <taxon>Euteleostomi</taxon>
        <taxon>Actinopterygii</taxon>
        <taxon>Neopterygii</taxon>
        <taxon>Teleostei</taxon>
        <taxon>Protacanthopterygii</taxon>
        <taxon>Salmoniformes</taxon>
        <taxon>Salmonidae</taxon>
        <taxon>Coregoninae</taxon>
        <taxon>Coregonus</taxon>
    </lineage>
</organism>
<gene>
    <name evidence="2" type="ORF">J4Q44_G00022580</name>
</gene>
<feature type="compositionally biased region" description="Basic and acidic residues" evidence="1">
    <location>
        <begin position="77"/>
        <end position="98"/>
    </location>
</feature>
<comment type="caution">
    <text evidence="2">The sequence shown here is derived from an EMBL/GenBank/DDBJ whole genome shotgun (WGS) entry which is preliminary data.</text>
</comment>
<evidence type="ECO:0000313" key="2">
    <source>
        <dbReference type="EMBL" id="KAK6326613.1"/>
    </source>
</evidence>